<dbReference type="EMBL" id="CM001881">
    <property type="protein sequence ID" value="EOY21887.1"/>
    <property type="molecule type" value="Genomic_DNA"/>
</dbReference>
<dbReference type="SUPFAM" id="SSF53098">
    <property type="entry name" value="Ribonuclease H-like"/>
    <property type="match status" value="1"/>
</dbReference>
<organism evidence="2 3">
    <name type="scientific">Theobroma cacao</name>
    <name type="common">Cacao</name>
    <name type="synonym">Cocoa</name>
    <dbReference type="NCBI Taxonomy" id="3641"/>
    <lineage>
        <taxon>Eukaryota</taxon>
        <taxon>Viridiplantae</taxon>
        <taxon>Streptophyta</taxon>
        <taxon>Embryophyta</taxon>
        <taxon>Tracheophyta</taxon>
        <taxon>Spermatophyta</taxon>
        <taxon>Magnoliopsida</taxon>
        <taxon>eudicotyledons</taxon>
        <taxon>Gunneridae</taxon>
        <taxon>Pentapetalae</taxon>
        <taxon>rosids</taxon>
        <taxon>malvids</taxon>
        <taxon>Malvales</taxon>
        <taxon>Malvaceae</taxon>
        <taxon>Byttnerioideae</taxon>
        <taxon>Theobroma</taxon>
    </lineage>
</organism>
<name>A0A061FYC7_THECC</name>
<dbReference type="GO" id="GO:0046983">
    <property type="term" value="F:protein dimerization activity"/>
    <property type="evidence" value="ECO:0007669"/>
    <property type="project" value="InterPro"/>
</dbReference>
<evidence type="ECO:0000259" key="1">
    <source>
        <dbReference type="Pfam" id="PF05699"/>
    </source>
</evidence>
<keyword evidence="3" id="KW-1185">Reference proteome</keyword>
<dbReference type="PANTHER" id="PTHR46481">
    <property type="entry name" value="ZINC FINGER BED DOMAIN-CONTAINING PROTEIN 4"/>
    <property type="match status" value="1"/>
</dbReference>
<sequence length="296" mass="34302">MRRLLRSCPGKMCLTTNTWISIQRINYICLITHFIDNDWKLQKRILNFCPITSHKGKAISKAITLKFQRAFTSFELCDNSYIPELIRLGDGVPDDRDWVNVMRISSFLREFYDLTLSVLGTSGGCSDSVASTLIGKDTKRTKKRLDRFKTHQLNTRSKELKTELEKYLSELVDDGGFDDDKFDVLMWWKLNQFRFPVVVAIAHDVLAVPVSTIASEYAFSTGERVLDAYRSSLTPKVVQALICTQDWLHGLARGDPDLIEDDLDELDKLDFDNYFIYNLIYLICQKLIYHICYFIF</sequence>
<gene>
    <name evidence="2" type="ORF">TCM_014044</name>
</gene>
<dbReference type="InterPro" id="IPR012337">
    <property type="entry name" value="RNaseH-like_sf"/>
</dbReference>
<dbReference type="OMA" id="WIWATIK"/>
<dbReference type="InterPro" id="IPR008906">
    <property type="entry name" value="HATC_C_dom"/>
</dbReference>
<reference evidence="2 3" key="1">
    <citation type="journal article" date="2013" name="Genome Biol.">
        <title>The genome sequence of the most widely cultivated cacao type and its use to identify candidate genes regulating pod color.</title>
        <authorList>
            <person name="Motamayor J.C."/>
            <person name="Mockaitis K."/>
            <person name="Schmutz J."/>
            <person name="Haiminen N."/>
            <person name="Iii D.L."/>
            <person name="Cornejo O."/>
            <person name="Findley S.D."/>
            <person name="Zheng P."/>
            <person name="Utro F."/>
            <person name="Royaert S."/>
            <person name="Saski C."/>
            <person name="Jenkins J."/>
            <person name="Podicheti R."/>
            <person name="Zhao M."/>
            <person name="Scheffler B.E."/>
            <person name="Stack J.C."/>
            <person name="Feltus F.A."/>
            <person name="Mustiga G.M."/>
            <person name="Amores F."/>
            <person name="Phillips W."/>
            <person name="Marelli J.P."/>
            <person name="May G.D."/>
            <person name="Shapiro H."/>
            <person name="Ma J."/>
            <person name="Bustamante C.D."/>
            <person name="Schnell R.J."/>
            <person name="Main D."/>
            <person name="Gilbert D."/>
            <person name="Parida L."/>
            <person name="Kuhn D.N."/>
        </authorList>
    </citation>
    <scope>NUCLEOTIDE SEQUENCE [LARGE SCALE GENOMIC DNA]</scope>
    <source>
        <strain evidence="3">cv. Matina 1-6</strain>
    </source>
</reference>
<dbReference type="AlphaFoldDB" id="A0A061FYC7"/>
<dbReference type="eggNOG" id="KOG1121">
    <property type="taxonomic scope" value="Eukaryota"/>
</dbReference>
<accession>A0A061FYC7</accession>
<dbReference type="Gramene" id="EOY21887">
    <property type="protein sequence ID" value="EOY21887"/>
    <property type="gene ID" value="TCM_014044"/>
</dbReference>
<dbReference type="HOGENOM" id="CLU_941384_0_0_1"/>
<feature type="domain" description="HAT C-terminal dimerisation" evidence="1">
    <location>
        <begin position="163"/>
        <end position="248"/>
    </location>
</feature>
<dbReference type="Proteomes" id="UP000026915">
    <property type="component" value="Chromosome 3"/>
</dbReference>
<proteinExistence type="predicted"/>
<protein>
    <recommendedName>
        <fullName evidence="1">HAT C-terminal dimerisation domain-containing protein</fullName>
    </recommendedName>
</protein>
<dbReference type="PANTHER" id="PTHR46481:SF7">
    <property type="entry name" value="ZINC FINGER BED DOMAIN-CONTAINING PROTEIN RICESLEEPER 2-LIKE"/>
    <property type="match status" value="1"/>
</dbReference>
<dbReference type="Pfam" id="PF05699">
    <property type="entry name" value="Dimer_Tnp_hAT"/>
    <property type="match status" value="1"/>
</dbReference>
<evidence type="ECO:0000313" key="2">
    <source>
        <dbReference type="EMBL" id="EOY21887.1"/>
    </source>
</evidence>
<dbReference type="InterPro" id="IPR052035">
    <property type="entry name" value="ZnF_BED_domain_contain"/>
</dbReference>
<evidence type="ECO:0000313" key="3">
    <source>
        <dbReference type="Proteomes" id="UP000026915"/>
    </source>
</evidence>
<dbReference type="InParanoid" id="A0A061FYC7"/>